<organism evidence="3">
    <name type="scientific">Xenopsylla cheopis</name>
    <name type="common">Oriental rat flea</name>
    <name type="synonym">Pulex cheopis</name>
    <dbReference type="NCBI Taxonomy" id="163159"/>
    <lineage>
        <taxon>Eukaryota</taxon>
        <taxon>Metazoa</taxon>
        <taxon>Ecdysozoa</taxon>
        <taxon>Arthropoda</taxon>
        <taxon>Hexapoda</taxon>
        <taxon>Insecta</taxon>
        <taxon>Pterygota</taxon>
        <taxon>Neoptera</taxon>
        <taxon>Endopterygota</taxon>
        <taxon>Siphonaptera</taxon>
        <taxon>Pulicidae</taxon>
        <taxon>Xenopsyllinae</taxon>
        <taxon>Xenopsylla</taxon>
    </lineage>
</organism>
<dbReference type="EMBL" id="GIIL01007535">
    <property type="protein sequence ID" value="NOV51261.1"/>
    <property type="molecule type" value="Transcribed_RNA"/>
</dbReference>
<reference evidence="3" key="1">
    <citation type="submission" date="2020-03" db="EMBL/GenBank/DDBJ databases">
        <title>Transcriptomic Profiling of the Digestive Tract of the Rat Flea, Xenopsylla cheopis, Following Blood Feeding and Infection with Yersinia pestis.</title>
        <authorList>
            <person name="Bland D.M."/>
            <person name="Martens C.A."/>
            <person name="Virtaneva K."/>
            <person name="Kanakabandi K."/>
            <person name="Long D."/>
            <person name="Rosenke R."/>
            <person name="Saturday G.A."/>
            <person name="Hoyt F.H."/>
            <person name="Bruno D.P."/>
            <person name="Ribeiro J.M.C."/>
            <person name="Hinnebusch J."/>
        </authorList>
    </citation>
    <scope>NUCLEOTIDE SEQUENCE</scope>
</reference>
<sequence>MVRVLAHAIFMDGWPSLILILLVFILLILFHTLISLVILGKGCSLMKQHKECTDVHHNDSSNSKENETGKQEKHKPLGRKLLFEFDTNGMDKVRHSEELLRISDLLIDCKHLNMDNQKCENGNHAKKT</sequence>
<dbReference type="AlphaFoldDB" id="A0A6M2E1Q0"/>
<evidence type="ECO:0000313" key="3">
    <source>
        <dbReference type="EMBL" id="NOV51261.1"/>
    </source>
</evidence>
<name>A0A6M2E1Q0_XENCH</name>
<protein>
    <submittedName>
        <fullName evidence="3">Putative product</fullName>
    </submittedName>
</protein>
<evidence type="ECO:0000256" key="1">
    <source>
        <dbReference type="SAM" id="MobiDB-lite"/>
    </source>
</evidence>
<keyword evidence="2" id="KW-0472">Membrane</keyword>
<keyword evidence="2" id="KW-0812">Transmembrane</keyword>
<proteinExistence type="predicted"/>
<feature type="transmembrane region" description="Helical" evidence="2">
    <location>
        <begin position="17"/>
        <end position="40"/>
    </location>
</feature>
<keyword evidence="2" id="KW-1133">Transmembrane helix</keyword>
<evidence type="ECO:0000256" key="2">
    <source>
        <dbReference type="SAM" id="Phobius"/>
    </source>
</evidence>
<feature type="region of interest" description="Disordered" evidence="1">
    <location>
        <begin position="54"/>
        <end position="75"/>
    </location>
</feature>
<accession>A0A6M2E1Q0</accession>